<name>A0A2W1JJL0_9CYAN</name>
<evidence type="ECO:0000313" key="1">
    <source>
        <dbReference type="EMBL" id="PZD73608.1"/>
    </source>
</evidence>
<dbReference type="RefSeq" id="WP_110985886.1">
    <property type="nucleotide sequence ID" value="NZ_CAWNWM010000005.1"/>
</dbReference>
<dbReference type="OrthoDB" id="572163at2"/>
<organism evidence="1 2">
    <name type="scientific">Acaryochloris thomasi RCC1774</name>
    <dbReference type="NCBI Taxonomy" id="1764569"/>
    <lineage>
        <taxon>Bacteria</taxon>
        <taxon>Bacillati</taxon>
        <taxon>Cyanobacteriota</taxon>
        <taxon>Cyanophyceae</taxon>
        <taxon>Acaryochloridales</taxon>
        <taxon>Acaryochloridaceae</taxon>
        <taxon>Acaryochloris</taxon>
        <taxon>Acaryochloris thomasi</taxon>
    </lineage>
</organism>
<dbReference type="AlphaFoldDB" id="A0A2W1JJL0"/>
<dbReference type="Proteomes" id="UP000248857">
    <property type="component" value="Unassembled WGS sequence"/>
</dbReference>
<reference evidence="1 2" key="1">
    <citation type="journal article" date="2018" name="Sci. Rep.">
        <title>A novel species of the marine cyanobacterium Acaryochloris with a unique pigment content and lifestyle.</title>
        <authorList>
            <person name="Partensky F."/>
            <person name="Six C."/>
            <person name="Ratin M."/>
            <person name="Garczarek L."/>
            <person name="Vaulot D."/>
            <person name="Probert I."/>
            <person name="Calteau A."/>
            <person name="Gourvil P."/>
            <person name="Marie D."/>
            <person name="Grebert T."/>
            <person name="Bouchier C."/>
            <person name="Le Panse S."/>
            <person name="Gachenot M."/>
            <person name="Rodriguez F."/>
            <person name="Garrido J.L."/>
        </authorList>
    </citation>
    <scope>NUCLEOTIDE SEQUENCE [LARGE SCALE GENOMIC DNA]</scope>
    <source>
        <strain evidence="1 2">RCC1774</strain>
    </source>
</reference>
<accession>A0A2W1JJL0</accession>
<evidence type="ECO:0000313" key="2">
    <source>
        <dbReference type="Proteomes" id="UP000248857"/>
    </source>
</evidence>
<dbReference type="PROSITE" id="PS51257">
    <property type="entry name" value="PROKAR_LIPOPROTEIN"/>
    <property type="match status" value="1"/>
</dbReference>
<protein>
    <recommendedName>
        <fullName evidence="3">DM13 domain-containing protein</fullName>
    </recommendedName>
</protein>
<proteinExistence type="predicted"/>
<comment type="caution">
    <text evidence="1">The sequence shown here is derived from an EMBL/GenBank/DDBJ whole genome shotgun (WGS) entry which is preliminary data.</text>
</comment>
<evidence type="ECO:0008006" key="3">
    <source>
        <dbReference type="Google" id="ProtNLM"/>
    </source>
</evidence>
<keyword evidence="2" id="KW-1185">Reference proteome</keyword>
<dbReference type="EMBL" id="PQWO01000005">
    <property type="protein sequence ID" value="PZD73608.1"/>
    <property type="molecule type" value="Genomic_DNA"/>
</dbReference>
<sequence>MILARRQAHFYAAIALACALPVVFLAGLLLRPAIPTVDESVDELFAIANFPNKTEAIDSAILSAENVRIRAEIINDSESKFLDLQPVDNLQSADVLVYWQAGEAPARDAQTVDSSAVLLGQLSGNRRRRFRLPTEIQGQQGHLLLYSRGQKTLVATFPFTLATQ</sequence>
<gene>
    <name evidence="1" type="ORF">C1752_01913</name>
</gene>